<name>B7GA66_PHATC</name>
<dbReference type="InterPro" id="IPR018997">
    <property type="entry name" value="PUB_domain"/>
</dbReference>
<feature type="region of interest" description="Disordered" evidence="1">
    <location>
        <begin position="411"/>
        <end position="447"/>
    </location>
</feature>
<dbReference type="EMBL" id="CM000623">
    <property type="protein sequence ID" value="EEC44562.1"/>
    <property type="molecule type" value="Genomic_DNA"/>
</dbReference>
<dbReference type="OMA" id="SIRCANI"/>
<keyword evidence="4" id="KW-1185">Reference proteome</keyword>
<organism evidence="3 4">
    <name type="scientific">Phaeodactylum tricornutum (strain CCAP 1055/1)</name>
    <dbReference type="NCBI Taxonomy" id="556484"/>
    <lineage>
        <taxon>Eukaryota</taxon>
        <taxon>Sar</taxon>
        <taxon>Stramenopiles</taxon>
        <taxon>Ochrophyta</taxon>
        <taxon>Bacillariophyta</taxon>
        <taxon>Bacillariophyceae</taxon>
        <taxon>Bacillariophycidae</taxon>
        <taxon>Naviculales</taxon>
        <taxon>Phaeodactylaceae</taxon>
        <taxon>Phaeodactylum</taxon>
    </lineage>
</organism>
<dbReference type="STRING" id="556484.B7GA66"/>
<evidence type="ECO:0000256" key="1">
    <source>
        <dbReference type="SAM" id="MobiDB-lite"/>
    </source>
</evidence>
<evidence type="ECO:0000259" key="2">
    <source>
        <dbReference type="PROSITE" id="PS50033"/>
    </source>
</evidence>
<dbReference type="InterPro" id="IPR001012">
    <property type="entry name" value="UBX_dom"/>
</dbReference>
<gene>
    <name evidence="3" type="ORF">PHATRDRAFT_39993</name>
</gene>
<proteinExistence type="predicted"/>
<dbReference type="PANTHER" id="PTHR23153:SF38">
    <property type="entry name" value="UBX DOMAIN-CONTAINING PROTEIN 6"/>
    <property type="match status" value="1"/>
</dbReference>
<dbReference type="Pfam" id="PF09409">
    <property type="entry name" value="PUB"/>
    <property type="match status" value="1"/>
</dbReference>
<dbReference type="HOGENOM" id="CLU_613203_0_0_1"/>
<dbReference type="PROSITE" id="PS50033">
    <property type="entry name" value="UBX"/>
    <property type="match status" value="1"/>
</dbReference>
<dbReference type="SUPFAM" id="SSF54236">
    <property type="entry name" value="Ubiquitin-like"/>
    <property type="match status" value="1"/>
</dbReference>
<dbReference type="PaxDb" id="2850-Phatr39993"/>
<dbReference type="SUPFAM" id="SSF143503">
    <property type="entry name" value="PUG domain-like"/>
    <property type="match status" value="1"/>
</dbReference>
<feature type="domain" description="UBX" evidence="2">
    <location>
        <begin position="287"/>
        <end position="370"/>
    </location>
</feature>
<reference evidence="3 4" key="1">
    <citation type="journal article" date="2008" name="Nature">
        <title>The Phaeodactylum genome reveals the evolutionary history of diatom genomes.</title>
        <authorList>
            <person name="Bowler C."/>
            <person name="Allen A.E."/>
            <person name="Badger J.H."/>
            <person name="Grimwood J."/>
            <person name="Jabbari K."/>
            <person name="Kuo A."/>
            <person name="Maheswari U."/>
            <person name="Martens C."/>
            <person name="Maumus F."/>
            <person name="Otillar R.P."/>
            <person name="Rayko E."/>
            <person name="Salamov A."/>
            <person name="Vandepoele K."/>
            <person name="Beszteri B."/>
            <person name="Gruber A."/>
            <person name="Heijde M."/>
            <person name="Katinka M."/>
            <person name="Mock T."/>
            <person name="Valentin K."/>
            <person name="Verret F."/>
            <person name="Berges J.A."/>
            <person name="Brownlee C."/>
            <person name="Cadoret J.P."/>
            <person name="Chiovitti A."/>
            <person name="Choi C.J."/>
            <person name="Coesel S."/>
            <person name="De Martino A."/>
            <person name="Detter J.C."/>
            <person name="Durkin C."/>
            <person name="Falciatore A."/>
            <person name="Fournet J."/>
            <person name="Haruta M."/>
            <person name="Huysman M.J."/>
            <person name="Jenkins B.D."/>
            <person name="Jiroutova K."/>
            <person name="Jorgensen R.E."/>
            <person name="Joubert Y."/>
            <person name="Kaplan A."/>
            <person name="Kroger N."/>
            <person name="Kroth P.G."/>
            <person name="La Roche J."/>
            <person name="Lindquist E."/>
            <person name="Lommer M."/>
            <person name="Martin-Jezequel V."/>
            <person name="Lopez P.J."/>
            <person name="Lucas S."/>
            <person name="Mangogna M."/>
            <person name="McGinnis K."/>
            <person name="Medlin L.K."/>
            <person name="Montsant A."/>
            <person name="Oudot-Le Secq M.P."/>
            <person name="Napoli C."/>
            <person name="Obornik M."/>
            <person name="Parker M.S."/>
            <person name="Petit J.L."/>
            <person name="Porcel B.M."/>
            <person name="Poulsen N."/>
            <person name="Robison M."/>
            <person name="Rychlewski L."/>
            <person name="Rynearson T.A."/>
            <person name="Schmutz J."/>
            <person name="Shapiro H."/>
            <person name="Siaut M."/>
            <person name="Stanley M."/>
            <person name="Sussman M.R."/>
            <person name="Taylor A.R."/>
            <person name="Vardi A."/>
            <person name="von Dassow P."/>
            <person name="Vyverman W."/>
            <person name="Willis A."/>
            <person name="Wyrwicz L.S."/>
            <person name="Rokhsar D.S."/>
            <person name="Weissenbach J."/>
            <person name="Armbrust E.V."/>
            <person name="Green B.R."/>
            <person name="Van de Peer Y."/>
            <person name="Grigoriev I.V."/>
        </authorList>
    </citation>
    <scope>NUCLEOTIDE SEQUENCE [LARGE SCALE GENOMIC DNA]</scope>
    <source>
        <strain evidence="3 4">CCAP 1055/1</strain>
    </source>
</reference>
<dbReference type="PANTHER" id="PTHR23153">
    <property type="entry name" value="UBX-RELATED"/>
    <property type="match status" value="1"/>
</dbReference>
<reference evidence="4" key="2">
    <citation type="submission" date="2008-08" db="EMBL/GenBank/DDBJ databases">
        <authorList>
            <consortium name="Diatom Consortium"/>
            <person name="Grigoriev I."/>
            <person name="Grimwood J."/>
            <person name="Kuo A."/>
            <person name="Otillar R.P."/>
            <person name="Salamov A."/>
            <person name="Detter J.C."/>
            <person name="Lindquist E."/>
            <person name="Shapiro H."/>
            <person name="Lucas S."/>
            <person name="Glavina del Rio T."/>
            <person name="Pitluck S."/>
            <person name="Rokhsar D."/>
            <person name="Bowler C."/>
        </authorList>
    </citation>
    <scope>GENOME REANNOTATION</scope>
    <source>
        <strain evidence="4">CCAP 1055/1</strain>
    </source>
</reference>
<feature type="region of interest" description="Disordered" evidence="1">
    <location>
        <begin position="139"/>
        <end position="162"/>
    </location>
</feature>
<dbReference type="GeneID" id="7195481"/>
<dbReference type="GO" id="GO:0005737">
    <property type="term" value="C:cytoplasm"/>
    <property type="evidence" value="ECO:0007669"/>
    <property type="project" value="TreeGrafter"/>
</dbReference>
<feature type="compositionally biased region" description="Basic and acidic residues" evidence="1">
    <location>
        <begin position="426"/>
        <end position="441"/>
    </location>
</feature>
<dbReference type="SMART" id="SM00580">
    <property type="entry name" value="PUG"/>
    <property type="match status" value="1"/>
</dbReference>
<dbReference type="InterPro" id="IPR029071">
    <property type="entry name" value="Ubiquitin-like_domsf"/>
</dbReference>
<dbReference type="OrthoDB" id="440781at2759"/>
<sequence>MSAALPPTLEGSIASIKVLEEAVTVIFQNSFDADTKACLVTLMKMLDAIIQKPGDPKVRQIRLSNAAFHRKVGSRKGGLEYLQACGFQLQTSDTPLLSRHDATERVLVLAPAHEDTSRIITARRLLLTRAVQDLGMQQAELPPYRPPPKLVSSTPTNPNQYAETDAFDPYVGRRYDAQSAAVGTNLGPDASYVSHTETELQRLRGQQAALEKQAAAQPVDRRWVALKPGQALPRPSTSTGEVSMPGLSDSALLAAQLQKQQAAAHQREHGTLTTRAMRDLEKLKKQKVYSHVTLTFQFSDGCKLIGHFGSREKLATVKSQISETCLTVPTNSNTDNTRDFDLYVAPPRRLLSLTQTLQAEQLVPAAKIFVSWKVSSTPNKDAPVGSYLQPTLFQQSVAPLLFPTGQSIVADDKKKAAERSGSSKPDVPKQKNPSREDDLLRRMMGKR</sequence>
<feature type="compositionally biased region" description="Polar residues" evidence="1">
    <location>
        <begin position="151"/>
        <end position="162"/>
    </location>
</feature>
<dbReference type="eggNOG" id="KOG2699">
    <property type="taxonomic scope" value="Eukaryota"/>
</dbReference>
<dbReference type="RefSeq" id="XP_002183893.1">
    <property type="nucleotide sequence ID" value="XM_002183857.1"/>
</dbReference>
<dbReference type="CDD" id="cd09212">
    <property type="entry name" value="PUB"/>
    <property type="match status" value="1"/>
</dbReference>
<dbReference type="Proteomes" id="UP000000759">
    <property type="component" value="Chromosome 21"/>
</dbReference>
<dbReference type="InterPro" id="IPR036339">
    <property type="entry name" value="PUB-like_dom_sf"/>
</dbReference>
<protein>
    <recommendedName>
        <fullName evidence="2">UBX domain-containing protein</fullName>
    </recommendedName>
</protein>
<dbReference type="AlphaFoldDB" id="B7GA66"/>
<accession>B7GA66</accession>
<dbReference type="Gene3D" id="1.20.58.2190">
    <property type="match status" value="1"/>
</dbReference>
<evidence type="ECO:0000313" key="3">
    <source>
        <dbReference type="EMBL" id="EEC44562.1"/>
    </source>
</evidence>
<dbReference type="InParanoid" id="B7GA66"/>
<dbReference type="Gene3D" id="3.10.20.90">
    <property type="entry name" value="Phosphatidylinositol 3-kinase Catalytic Subunit, Chain A, domain 1"/>
    <property type="match status" value="1"/>
</dbReference>
<dbReference type="KEGG" id="pti:PHATRDRAFT_39993"/>
<evidence type="ECO:0000313" key="4">
    <source>
        <dbReference type="Proteomes" id="UP000000759"/>
    </source>
</evidence>